<dbReference type="PANTHER" id="PTHR24198:SF165">
    <property type="entry name" value="ANKYRIN REPEAT-CONTAINING PROTEIN-RELATED"/>
    <property type="match status" value="1"/>
</dbReference>
<feature type="repeat" description="ANK" evidence="3">
    <location>
        <begin position="218"/>
        <end position="247"/>
    </location>
</feature>
<sequence length="338" mass="38763">MPSLNESDEVLRAANEACRGGRHWKARWLLRKWRPDPRYSYGKTPVRELLLHRVVEKGYVALIQDLLPKQNPIKDDFVRYAIHGDAPIPVLELFLARGWAINSNSENPVLRQAVGQGNEILVDWLLVHGAHPNLQKDYISAPLVLAACRGYLHIVKSLIKHGANLKDTDALSWVTSNDDVSAKPLEMMEYLLDVGVDVNHVQKAQTPSKAYINLFLGTALHHAVQSRDVRRLELLLARGADWTLKNVRGFTPLEKAKRRRYVESIRILAPRENPTLQDEEKMEEELERIRDTWLREDSDKENQGGVRRNLQERERSSGLLRQQIYQQDKAVGKLVGYN</sequence>
<dbReference type="OrthoDB" id="3491075at2759"/>
<dbReference type="EMBL" id="JAFJYH010000017">
    <property type="protein sequence ID" value="KAG4424756.1"/>
    <property type="molecule type" value="Genomic_DNA"/>
</dbReference>
<reference evidence="4" key="1">
    <citation type="submission" date="2021-02" db="EMBL/GenBank/DDBJ databases">
        <title>Genome sequence Cadophora malorum strain M34.</title>
        <authorList>
            <person name="Stefanovic E."/>
            <person name="Vu D."/>
            <person name="Scully C."/>
            <person name="Dijksterhuis J."/>
            <person name="Roader J."/>
            <person name="Houbraken J."/>
        </authorList>
    </citation>
    <scope>NUCLEOTIDE SEQUENCE</scope>
    <source>
        <strain evidence="4">M34</strain>
    </source>
</reference>
<name>A0A8H7WHD6_9HELO</name>
<keyword evidence="5" id="KW-1185">Reference proteome</keyword>
<dbReference type="SUPFAM" id="SSF48403">
    <property type="entry name" value="Ankyrin repeat"/>
    <property type="match status" value="1"/>
</dbReference>
<evidence type="ECO:0008006" key="6">
    <source>
        <dbReference type="Google" id="ProtNLM"/>
    </source>
</evidence>
<comment type="caution">
    <text evidence="4">The sequence shown here is derived from an EMBL/GenBank/DDBJ whole genome shotgun (WGS) entry which is preliminary data.</text>
</comment>
<keyword evidence="1" id="KW-0677">Repeat</keyword>
<organism evidence="4 5">
    <name type="scientific">Cadophora malorum</name>
    <dbReference type="NCBI Taxonomy" id="108018"/>
    <lineage>
        <taxon>Eukaryota</taxon>
        <taxon>Fungi</taxon>
        <taxon>Dikarya</taxon>
        <taxon>Ascomycota</taxon>
        <taxon>Pezizomycotina</taxon>
        <taxon>Leotiomycetes</taxon>
        <taxon>Helotiales</taxon>
        <taxon>Ploettnerulaceae</taxon>
        <taxon>Cadophora</taxon>
    </lineage>
</organism>
<dbReference type="InterPro" id="IPR036770">
    <property type="entry name" value="Ankyrin_rpt-contain_sf"/>
</dbReference>
<evidence type="ECO:0000313" key="4">
    <source>
        <dbReference type="EMBL" id="KAG4424756.1"/>
    </source>
</evidence>
<dbReference type="SMART" id="SM00248">
    <property type="entry name" value="ANK"/>
    <property type="match status" value="4"/>
</dbReference>
<protein>
    <recommendedName>
        <fullName evidence="6">Ankyrin</fullName>
    </recommendedName>
</protein>
<dbReference type="Pfam" id="PF00023">
    <property type="entry name" value="Ank"/>
    <property type="match status" value="1"/>
</dbReference>
<evidence type="ECO:0000313" key="5">
    <source>
        <dbReference type="Proteomes" id="UP000664132"/>
    </source>
</evidence>
<evidence type="ECO:0000256" key="1">
    <source>
        <dbReference type="ARBA" id="ARBA00022737"/>
    </source>
</evidence>
<feature type="repeat" description="ANK" evidence="3">
    <location>
        <begin position="138"/>
        <end position="170"/>
    </location>
</feature>
<dbReference type="Proteomes" id="UP000664132">
    <property type="component" value="Unassembled WGS sequence"/>
</dbReference>
<dbReference type="InterPro" id="IPR002110">
    <property type="entry name" value="Ankyrin_rpt"/>
</dbReference>
<dbReference type="PANTHER" id="PTHR24198">
    <property type="entry name" value="ANKYRIN REPEAT AND PROTEIN KINASE DOMAIN-CONTAINING PROTEIN"/>
    <property type="match status" value="1"/>
</dbReference>
<dbReference type="Gene3D" id="1.25.40.20">
    <property type="entry name" value="Ankyrin repeat-containing domain"/>
    <property type="match status" value="1"/>
</dbReference>
<accession>A0A8H7WHD6</accession>
<dbReference type="Pfam" id="PF12796">
    <property type="entry name" value="Ank_2"/>
    <property type="match status" value="1"/>
</dbReference>
<proteinExistence type="predicted"/>
<gene>
    <name evidence="4" type="ORF">IFR04_002104</name>
</gene>
<dbReference type="AlphaFoldDB" id="A0A8H7WHD6"/>
<evidence type="ECO:0000256" key="3">
    <source>
        <dbReference type="PROSITE-ProRule" id="PRU00023"/>
    </source>
</evidence>
<dbReference type="PROSITE" id="PS50088">
    <property type="entry name" value="ANK_REPEAT"/>
    <property type="match status" value="2"/>
</dbReference>
<keyword evidence="2 3" id="KW-0040">ANK repeat</keyword>
<evidence type="ECO:0000256" key="2">
    <source>
        <dbReference type="ARBA" id="ARBA00023043"/>
    </source>
</evidence>